<keyword evidence="2" id="KW-1185">Reference proteome</keyword>
<dbReference type="AlphaFoldDB" id="A0A0D9V0N2"/>
<proteinExistence type="predicted"/>
<reference evidence="2" key="2">
    <citation type="submission" date="2013-12" db="EMBL/GenBank/DDBJ databases">
        <authorList>
            <person name="Yu Y."/>
            <person name="Lee S."/>
            <person name="de Baynast K."/>
            <person name="Wissotski M."/>
            <person name="Liu L."/>
            <person name="Talag J."/>
            <person name="Goicoechea J."/>
            <person name="Angelova A."/>
            <person name="Jetty R."/>
            <person name="Kudrna D."/>
            <person name="Golser W."/>
            <person name="Rivera L."/>
            <person name="Zhang J."/>
            <person name="Wing R."/>
        </authorList>
    </citation>
    <scope>NUCLEOTIDE SEQUENCE</scope>
</reference>
<accession>A0A0D9V0N2</accession>
<dbReference type="Gramene" id="LPERR01G13260.1">
    <property type="protein sequence ID" value="LPERR01G13260.1"/>
    <property type="gene ID" value="LPERR01G13260"/>
</dbReference>
<dbReference type="EnsemblPlants" id="LPERR01G13260.1">
    <property type="protein sequence ID" value="LPERR01G13260.1"/>
    <property type="gene ID" value="LPERR01G13260"/>
</dbReference>
<evidence type="ECO:0000313" key="1">
    <source>
        <dbReference type="EnsemblPlants" id="LPERR01G13260.1"/>
    </source>
</evidence>
<organism evidence="1 2">
    <name type="scientific">Leersia perrieri</name>
    <dbReference type="NCBI Taxonomy" id="77586"/>
    <lineage>
        <taxon>Eukaryota</taxon>
        <taxon>Viridiplantae</taxon>
        <taxon>Streptophyta</taxon>
        <taxon>Embryophyta</taxon>
        <taxon>Tracheophyta</taxon>
        <taxon>Spermatophyta</taxon>
        <taxon>Magnoliopsida</taxon>
        <taxon>Liliopsida</taxon>
        <taxon>Poales</taxon>
        <taxon>Poaceae</taxon>
        <taxon>BOP clade</taxon>
        <taxon>Oryzoideae</taxon>
        <taxon>Oryzeae</taxon>
        <taxon>Oryzinae</taxon>
        <taxon>Leersia</taxon>
    </lineage>
</organism>
<name>A0A0D9V0N2_9ORYZ</name>
<dbReference type="HOGENOM" id="CLU_2609480_0_0_1"/>
<reference evidence="1 2" key="1">
    <citation type="submission" date="2012-08" db="EMBL/GenBank/DDBJ databases">
        <title>Oryza genome evolution.</title>
        <authorList>
            <person name="Wing R.A."/>
        </authorList>
    </citation>
    <scope>NUCLEOTIDE SEQUENCE</scope>
</reference>
<evidence type="ECO:0000313" key="2">
    <source>
        <dbReference type="Proteomes" id="UP000032180"/>
    </source>
</evidence>
<sequence length="79" mass="8904">MLEASIWFPSFVCLCPHSLQGKDKLKLEGNHPNQKASEDQQIAHGYHLHANEHSLTANPEPHKCKNMINCIVISSNMQI</sequence>
<protein>
    <submittedName>
        <fullName evidence="1">Uncharacterized protein</fullName>
    </submittedName>
</protein>
<dbReference type="Proteomes" id="UP000032180">
    <property type="component" value="Chromosome 1"/>
</dbReference>
<reference evidence="1" key="3">
    <citation type="submission" date="2015-04" db="UniProtKB">
        <authorList>
            <consortium name="EnsemblPlants"/>
        </authorList>
    </citation>
    <scope>IDENTIFICATION</scope>
</reference>